<dbReference type="AlphaFoldDB" id="A0A2W4YLQ9"/>
<sequence length="112" mass="13560">MQWFQNLWQFIKQHLWRKELLFKVYKVDDLPENLISSRLYVVGEGDYLWYAAMLCPCNCQATLYMNLSPDEHPKWFLSADIHNNATLKPSIWRKVGCESHFWLRDGKIYWCK</sequence>
<dbReference type="EMBL" id="QBML01000004">
    <property type="protein sequence ID" value="PZO43888.1"/>
    <property type="molecule type" value="Genomic_DNA"/>
</dbReference>
<dbReference type="InterPro" id="IPR045384">
    <property type="entry name" value="DUF6527"/>
</dbReference>
<organism evidence="1 2">
    <name type="scientific">Pseudanabaena frigida</name>
    <dbReference type="NCBI Taxonomy" id="945775"/>
    <lineage>
        <taxon>Bacteria</taxon>
        <taxon>Bacillati</taxon>
        <taxon>Cyanobacteriota</taxon>
        <taxon>Cyanophyceae</taxon>
        <taxon>Pseudanabaenales</taxon>
        <taxon>Pseudanabaenaceae</taxon>
        <taxon>Pseudanabaena</taxon>
    </lineage>
</organism>
<dbReference type="Proteomes" id="UP000249467">
    <property type="component" value="Unassembled WGS sequence"/>
</dbReference>
<reference evidence="1 2" key="1">
    <citation type="submission" date="2018-04" db="EMBL/GenBank/DDBJ databases">
        <authorList>
            <person name="Go L.Y."/>
            <person name="Mitchell J.A."/>
        </authorList>
    </citation>
    <scope>NUCLEOTIDE SEQUENCE [LARGE SCALE GENOMIC DNA]</scope>
    <source>
        <strain evidence="1">ULC066bin1</strain>
    </source>
</reference>
<accession>A0A2W4YLQ9</accession>
<name>A0A2W4YLQ9_9CYAN</name>
<comment type="caution">
    <text evidence="1">The sequence shown here is derived from an EMBL/GenBank/DDBJ whole genome shotgun (WGS) entry which is preliminary data.</text>
</comment>
<evidence type="ECO:0000313" key="2">
    <source>
        <dbReference type="Proteomes" id="UP000249467"/>
    </source>
</evidence>
<protein>
    <submittedName>
        <fullName evidence="1">Uncharacterized protein</fullName>
    </submittedName>
</protein>
<dbReference type="Pfam" id="PF20137">
    <property type="entry name" value="BubE"/>
    <property type="match status" value="1"/>
</dbReference>
<evidence type="ECO:0000313" key="1">
    <source>
        <dbReference type="EMBL" id="PZO43888.1"/>
    </source>
</evidence>
<reference evidence="1 2" key="2">
    <citation type="submission" date="2018-06" db="EMBL/GenBank/DDBJ databases">
        <title>Metagenomic assembly of (sub)arctic Cyanobacteria and their associated microbiome from non-axenic cultures.</title>
        <authorList>
            <person name="Baurain D."/>
        </authorList>
    </citation>
    <scope>NUCLEOTIDE SEQUENCE [LARGE SCALE GENOMIC DNA]</scope>
    <source>
        <strain evidence="1">ULC066bin1</strain>
    </source>
</reference>
<gene>
    <name evidence="1" type="ORF">DCF19_04475</name>
</gene>
<proteinExistence type="predicted"/>